<evidence type="ECO:0000313" key="2">
    <source>
        <dbReference type="EMBL" id="RFU50328.1"/>
    </source>
</evidence>
<evidence type="ECO:0000313" key="6">
    <source>
        <dbReference type="Proteomes" id="UP000264056"/>
    </source>
</evidence>
<gene>
    <name evidence="1" type="ORF">DDV21_004375</name>
    <name evidence="2" type="ORF">DDV22_09330</name>
    <name evidence="3" type="ORF">DDV23_09285</name>
</gene>
<dbReference type="KEGG" id="schj:DDV21_004375"/>
<sequence>MTSIAADFTMFTRILDRVHFTLLGKATPIIALHYNKKIEEKQPLIELFFFNPAIIYFRH</sequence>
<keyword evidence="6" id="KW-1185">Reference proteome</keyword>
<reference evidence="3 5" key="2">
    <citation type="submission" date="2018-08" db="EMBL/GenBank/DDBJ databases">
        <title>Draft genome of Streptococcus sp. nov. Z1.</title>
        <authorList>
            <person name="Tian Z."/>
        </authorList>
    </citation>
    <scope>NUCLEOTIDE SEQUENCE [LARGE SCALE GENOMIC DNA]</scope>
    <source>
        <strain evidence="3">Z1</strain>
        <strain evidence="5">Z1(2018)</strain>
    </source>
</reference>
<reference evidence="2 6" key="1">
    <citation type="submission" date="2018-08" db="EMBL/GenBank/DDBJ databases">
        <title>Draft genome of Streptococcus sp .nov. Z2.</title>
        <authorList>
            <person name="Tian Z."/>
        </authorList>
    </citation>
    <scope>NUCLEOTIDE SEQUENCE [LARGE SCALE GENOMIC DNA]</scope>
    <source>
        <strain evidence="2 6">Z2</strain>
    </source>
</reference>
<dbReference type="EMBL" id="CP031733">
    <property type="protein sequence ID" value="AXQ78365.1"/>
    <property type="molecule type" value="Genomic_DNA"/>
</dbReference>
<dbReference type="RefSeq" id="WP_116878823.1">
    <property type="nucleotide sequence ID" value="NZ_QVQY01000032.1"/>
</dbReference>
<name>A0A372KJV2_9STRE</name>
<dbReference type="Proteomes" id="UP000262901">
    <property type="component" value="Unassembled WGS sequence"/>
</dbReference>
<reference evidence="1" key="4">
    <citation type="journal article" date="2019" name="Int. J. Syst. Evol. Microbiol.">
        <title>Streptococcus chenjunshii sp. nov. isolated from feces of Tibetan antelopes.</title>
        <authorList>
            <person name="Tian Z."/>
            <person name="Lu S."/>
            <person name="Jin D."/>
            <person name="Yang J."/>
            <person name="Pu J."/>
            <person name="Lai X.H."/>
            <person name="Bai X.N."/>
            <person name="Wu X.M."/>
            <person name="Li J."/>
            <person name="Wang S."/>
            <person name="Xu J."/>
        </authorList>
    </citation>
    <scope>NUCLEOTIDE SEQUENCE</scope>
    <source>
        <strain evidence="1">Z15</strain>
    </source>
</reference>
<evidence type="ECO:0000313" key="5">
    <source>
        <dbReference type="Proteomes" id="UP000262901"/>
    </source>
</evidence>
<dbReference type="EMBL" id="QVQY01000032">
    <property type="protein sequence ID" value="RFU50328.1"/>
    <property type="molecule type" value="Genomic_DNA"/>
</dbReference>
<organism evidence="3 5">
    <name type="scientific">Streptococcus chenjunshii</name>
    <dbReference type="NCBI Taxonomy" id="2173853"/>
    <lineage>
        <taxon>Bacteria</taxon>
        <taxon>Bacillati</taxon>
        <taxon>Bacillota</taxon>
        <taxon>Bacilli</taxon>
        <taxon>Lactobacillales</taxon>
        <taxon>Streptococcaceae</taxon>
        <taxon>Streptococcus</taxon>
    </lineage>
</organism>
<evidence type="ECO:0000313" key="3">
    <source>
        <dbReference type="EMBL" id="RFU52533.1"/>
    </source>
</evidence>
<accession>A0A346NBH0</accession>
<accession>A0A372KJV2</accession>
<proteinExistence type="predicted"/>
<dbReference type="Proteomes" id="UP000246115">
    <property type="component" value="Chromosome"/>
</dbReference>
<dbReference type="Proteomes" id="UP000264056">
    <property type="component" value="Unassembled WGS sequence"/>
</dbReference>
<protein>
    <submittedName>
        <fullName evidence="3">Uncharacterized protein</fullName>
    </submittedName>
</protein>
<dbReference type="EMBL" id="QVQZ01000029">
    <property type="protein sequence ID" value="RFU52533.1"/>
    <property type="molecule type" value="Genomic_DNA"/>
</dbReference>
<reference evidence="4" key="3">
    <citation type="submission" date="2018-08" db="EMBL/GenBank/DDBJ databases">
        <title>Streptococcus chenjunshii sp. nov., isolated from stools sample of the Tibetan antelope in the Qinghai-Tibet plateau, China.</title>
        <authorList>
            <person name="Tian Z."/>
        </authorList>
    </citation>
    <scope>NUCLEOTIDE SEQUENCE [LARGE SCALE GENOMIC DNA]</scope>
    <source>
        <strain evidence="4">Z15</strain>
    </source>
</reference>
<evidence type="ECO:0000313" key="4">
    <source>
        <dbReference type="Proteomes" id="UP000246115"/>
    </source>
</evidence>
<dbReference type="AlphaFoldDB" id="A0A372KJV2"/>
<evidence type="ECO:0000313" key="1">
    <source>
        <dbReference type="EMBL" id="AXQ78365.1"/>
    </source>
</evidence>